<reference evidence="9 10" key="1">
    <citation type="journal article" date="2014" name="Int. J. Syst. Evol. Microbiol.">
        <title>Sneathiella chungangensis sp. nov., isolated from a marine sand, and emended description of the genus Sneathiella.</title>
        <authorList>
            <person name="Siamphan C."/>
            <person name="Kim H."/>
            <person name="Lee J.S."/>
            <person name="Kim W."/>
        </authorList>
    </citation>
    <scope>NUCLEOTIDE SEQUENCE [LARGE SCALE GENOMIC DNA]</scope>
    <source>
        <strain evidence="9 10">KCTC 32476</strain>
    </source>
</reference>
<feature type="domain" description="Aminotransferase class I/classII large" evidence="8">
    <location>
        <begin position="35"/>
        <end position="375"/>
    </location>
</feature>
<evidence type="ECO:0000256" key="6">
    <source>
        <dbReference type="ARBA" id="ARBA00049185"/>
    </source>
</evidence>
<keyword evidence="10" id="KW-1185">Reference proteome</keyword>
<keyword evidence="3 7" id="KW-0032">Aminotransferase</keyword>
<dbReference type="SUPFAM" id="SSF53383">
    <property type="entry name" value="PLP-dependent transferases"/>
    <property type="match status" value="1"/>
</dbReference>
<dbReference type="GO" id="GO:0004069">
    <property type="term" value="F:L-aspartate:2-oxoglutarate aminotransferase activity"/>
    <property type="evidence" value="ECO:0007669"/>
    <property type="project" value="UniProtKB-EC"/>
</dbReference>
<dbReference type="PANTHER" id="PTHR46383:SF2">
    <property type="entry name" value="AMINOTRANSFERASE"/>
    <property type="match status" value="1"/>
</dbReference>
<keyword evidence="4 7" id="KW-0808">Transferase</keyword>
<dbReference type="Pfam" id="PF00155">
    <property type="entry name" value="Aminotran_1_2"/>
    <property type="match status" value="1"/>
</dbReference>
<evidence type="ECO:0000256" key="1">
    <source>
        <dbReference type="ARBA" id="ARBA00001933"/>
    </source>
</evidence>
<comment type="catalytic activity">
    <reaction evidence="6">
        <text>L-aspartate + 2-oxoglutarate = oxaloacetate + L-glutamate</text>
        <dbReference type="Rhea" id="RHEA:21824"/>
        <dbReference type="ChEBI" id="CHEBI:16452"/>
        <dbReference type="ChEBI" id="CHEBI:16810"/>
        <dbReference type="ChEBI" id="CHEBI:29985"/>
        <dbReference type="ChEBI" id="CHEBI:29991"/>
        <dbReference type="EC" id="2.6.1.1"/>
    </reaction>
</comment>
<dbReference type="InterPro" id="IPR004839">
    <property type="entry name" value="Aminotransferase_I/II_large"/>
</dbReference>
<organism evidence="9 10">
    <name type="scientific">Sneathiella chungangensis</name>
    <dbReference type="NCBI Taxonomy" id="1418234"/>
    <lineage>
        <taxon>Bacteria</taxon>
        <taxon>Pseudomonadati</taxon>
        <taxon>Pseudomonadota</taxon>
        <taxon>Alphaproteobacteria</taxon>
        <taxon>Sneathiellales</taxon>
        <taxon>Sneathiellaceae</taxon>
        <taxon>Sneathiella</taxon>
    </lineage>
</organism>
<evidence type="ECO:0000259" key="8">
    <source>
        <dbReference type="Pfam" id="PF00155"/>
    </source>
</evidence>
<sequence length="386" mass="42329">MNRSKGREISPFIAMEVLKAANRREQAGGEVFHMEVGQPGTRAPSKVIAAAKEALDRQQIGYTDALGIPPLRAAIARHYKDFYGVELPPERVVVTTGSSVGFLLTFLSAFNKGEGVVLAEPGYPAYRNILTSLDLVPVGLPCHAETNFQPTPELIDRLEDPIHGLLVASPSNPTGTMIHHDELGALVDYCAERKLQFISDEIYHGICYEEPATTALALTDDAIIINSFSKFFSMTGWRLGWMVVPEHLVASIEKLAQNLFISAPALSQYAAVAAFDCMEEMEANVRVYARNRDILLREFPKLGLTRFAAADGAFYVYADVRDFTNDSVDFCTRMLNETGVAATPGLDFDPHRGNGYVRFSFAGSTATIEGAIARLKDWSGLKKGSR</sequence>
<proteinExistence type="inferred from homology"/>
<comment type="similarity">
    <text evidence="2 7">Belongs to the class-I pyridoxal-phosphate-dependent aminotransferase family.</text>
</comment>
<dbReference type="GO" id="GO:0006520">
    <property type="term" value="P:amino acid metabolic process"/>
    <property type="evidence" value="ECO:0007669"/>
    <property type="project" value="InterPro"/>
</dbReference>
<dbReference type="Gene3D" id="3.40.640.10">
    <property type="entry name" value="Type I PLP-dependent aspartate aminotransferase-like (Major domain)"/>
    <property type="match status" value="1"/>
</dbReference>
<evidence type="ECO:0000256" key="2">
    <source>
        <dbReference type="ARBA" id="ARBA00007441"/>
    </source>
</evidence>
<dbReference type="GO" id="GO:0030170">
    <property type="term" value="F:pyridoxal phosphate binding"/>
    <property type="evidence" value="ECO:0007669"/>
    <property type="project" value="InterPro"/>
</dbReference>
<evidence type="ECO:0000256" key="7">
    <source>
        <dbReference type="RuleBase" id="RU000481"/>
    </source>
</evidence>
<dbReference type="OrthoDB" id="9804407at2"/>
<evidence type="ECO:0000313" key="10">
    <source>
        <dbReference type="Proteomes" id="UP000445696"/>
    </source>
</evidence>
<dbReference type="PROSITE" id="PS00105">
    <property type="entry name" value="AA_TRANSFER_CLASS_1"/>
    <property type="match status" value="1"/>
</dbReference>
<dbReference type="InterPro" id="IPR004838">
    <property type="entry name" value="NHTrfase_class1_PyrdxlP-BS"/>
</dbReference>
<comment type="cofactor">
    <cofactor evidence="1 7">
        <name>pyridoxal 5'-phosphate</name>
        <dbReference type="ChEBI" id="CHEBI:597326"/>
    </cofactor>
</comment>
<dbReference type="Proteomes" id="UP000445696">
    <property type="component" value="Unassembled WGS sequence"/>
</dbReference>
<evidence type="ECO:0000256" key="3">
    <source>
        <dbReference type="ARBA" id="ARBA00022576"/>
    </source>
</evidence>
<keyword evidence="5" id="KW-0663">Pyridoxal phosphate</keyword>
<dbReference type="RefSeq" id="WP_161337281.1">
    <property type="nucleotide sequence ID" value="NZ_JBHSDG010000002.1"/>
</dbReference>
<name>A0A845M8N8_9PROT</name>
<dbReference type="PANTHER" id="PTHR46383">
    <property type="entry name" value="ASPARTATE AMINOTRANSFERASE"/>
    <property type="match status" value="1"/>
</dbReference>
<evidence type="ECO:0000256" key="5">
    <source>
        <dbReference type="ARBA" id="ARBA00022898"/>
    </source>
</evidence>
<dbReference type="AlphaFoldDB" id="A0A845M8N8"/>
<accession>A0A845M8N8</accession>
<dbReference type="EC" id="2.6.1.-" evidence="7"/>
<dbReference type="InterPro" id="IPR015421">
    <property type="entry name" value="PyrdxlP-dep_Trfase_major"/>
</dbReference>
<gene>
    <name evidence="9" type="ORF">GQF03_00765</name>
</gene>
<dbReference type="CDD" id="cd00609">
    <property type="entry name" value="AAT_like"/>
    <property type="match status" value="1"/>
</dbReference>
<evidence type="ECO:0000256" key="4">
    <source>
        <dbReference type="ARBA" id="ARBA00022679"/>
    </source>
</evidence>
<dbReference type="InterPro" id="IPR015424">
    <property type="entry name" value="PyrdxlP-dep_Trfase"/>
</dbReference>
<dbReference type="InterPro" id="IPR050596">
    <property type="entry name" value="AspAT/PAT-like"/>
</dbReference>
<comment type="caution">
    <text evidence="9">The sequence shown here is derived from an EMBL/GenBank/DDBJ whole genome shotgun (WGS) entry which is preliminary data.</text>
</comment>
<evidence type="ECO:0000313" key="9">
    <source>
        <dbReference type="EMBL" id="MZR20859.1"/>
    </source>
</evidence>
<protein>
    <recommendedName>
        <fullName evidence="7">Aminotransferase</fullName>
        <ecNumber evidence="7">2.6.1.-</ecNumber>
    </recommendedName>
</protein>
<dbReference type="EMBL" id="WTVA01000001">
    <property type="protein sequence ID" value="MZR20859.1"/>
    <property type="molecule type" value="Genomic_DNA"/>
</dbReference>